<keyword evidence="15" id="KW-1185">Reference proteome</keyword>
<feature type="transmembrane region" description="Helical" evidence="13">
    <location>
        <begin position="61"/>
        <end position="84"/>
    </location>
</feature>
<evidence type="ECO:0000313" key="14">
    <source>
        <dbReference type="EMBL" id="ODQ78529.1"/>
    </source>
</evidence>
<dbReference type="UniPathway" id="UPA00378"/>
<dbReference type="InterPro" id="IPR036424">
    <property type="entry name" value="UPP_synth-like_sf"/>
</dbReference>
<evidence type="ECO:0000256" key="3">
    <source>
        <dbReference type="ARBA" id="ARBA00004922"/>
    </source>
</evidence>
<dbReference type="PANTHER" id="PTHR21528">
    <property type="entry name" value="DEHYDRODOLICHYL DIPHOSPHATE SYNTHASE COMPLEX SUBUNIT NUS1"/>
    <property type="match status" value="1"/>
</dbReference>
<dbReference type="Proteomes" id="UP000094336">
    <property type="component" value="Unassembled WGS sequence"/>
</dbReference>
<dbReference type="EC" id="2.5.1.87" evidence="5"/>
<dbReference type="OrthoDB" id="19639at2759"/>
<dbReference type="GO" id="GO:0043048">
    <property type="term" value="P:dolichyl monophosphate biosynthetic process"/>
    <property type="evidence" value="ECO:0007669"/>
    <property type="project" value="EnsemblFungi"/>
</dbReference>
<comment type="subcellular location">
    <subcellularLocation>
        <location evidence="2">Endoplasmic reticulum membrane</location>
    </subcellularLocation>
</comment>
<dbReference type="GeneID" id="30148728"/>
<dbReference type="Gene3D" id="3.40.1180.10">
    <property type="entry name" value="Decaprenyl diphosphate synthase-like"/>
    <property type="match status" value="1"/>
</dbReference>
<keyword evidence="7 13" id="KW-0812">Transmembrane</keyword>
<comment type="cofactor">
    <cofactor evidence="1">
        <name>Mg(2+)</name>
        <dbReference type="ChEBI" id="CHEBI:18420"/>
    </cofactor>
</comment>
<comment type="pathway">
    <text evidence="3">Protein modification; protein glycosylation.</text>
</comment>
<reference evidence="15" key="1">
    <citation type="submission" date="2016-05" db="EMBL/GenBank/DDBJ databases">
        <title>Comparative genomics of biotechnologically important yeasts.</title>
        <authorList>
            <consortium name="DOE Joint Genome Institute"/>
            <person name="Riley R."/>
            <person name="Haridas S."/>
            <person name="Wolfe K.H."/>
            <person name="Lopes M.R."/>
            <person name="Hittinger C.T."/>
            <person name="Goker M."/>
            <person name="Salamov A."/>
            <person name="Wisecaver J."/>
            <person name="Long T.M."/>
            <person name="Aerts A.L."/>
            <person name="Barry K."/>
            <person name="Choi C."/>
            <person name="Clum A."/>
            <person name="Coughlan A.Y."/>
            <person name="Deshpande S."/>
            <person name="Douglass A.P."/>
            <person name="Hanson S.J."/>
            <person name="Klenk H.-P."/>
            <person name="Labutti K."/>
            <person name="Lapidus A."/>
            <person name="Lindquist E."/>
            <person name="Lipzen A."/>
            <person name="Meier-Kolthoff J.P."/>
            <person name="Ohm R.A."/>
            <person name="Otillar R.P."/>
            <person name="Pangilinan J."/>
            <person name="Peng Y."/>
            <person name="Rokas A."/>
            <person name="Rosa C.A."/>
            <person name="Scheuner C."/>
            <person name="Sibirny A.A."/>
            <person name="Slot J.C."/>
            <person name="Stielow J.B."/>
            <person name="Sun H."/>
            <person name="Kurtzman C.P."/>
            <person name="Blackwell M."/>
            <person name="Grigoriev I.V."/>
            <person name="Jeffries T.W."/>
        </authorList>
    </citation>
    <scope>NUCLEOTIDE SEQUENCE [LARGE SCALE GENOMIC DNA]</scope>
    <source>
        <strain evidence="15">NRRL Y-12698</strain>
    </source>
</reference>
<dbReference type="GO" id="GO:0005789">
    <property type="term" value="C:endoplasmic reticulum membrane"/>
    <property type="evidence" value="ECO:0007669"/>
    <property type="project" value="UniProtKB-SubCell"/>
</dbReference>
<protein>
    <recommendedName>
        <fullName evidence="5">ditrans,polycis-polyprenyl diphosphate synthase [(2E,6E)-farnesyldiphosphate specific]</fullName>
        <ecNumber evidence="5">2.5.1.87</ecNumber>
    </recommendedName>
</protein>
<keyword evidence="10 13" id="KW-1133">Transmembrane helix</keyword>
<dbReference type="AlphaFoldDB" id="A0A1E3QLE8"/>
<sequence length="330" mass="36722">MSAEIDTPVVVASVEPLKQLPLEQPPLAVGSQPLRKTATALSKALTSPKTVNNTPSKDSPVSAWLVFYFYHSLLITIFVFMSLIRNVQYGYNRVVLRFFAYTYAPSKSPQLIRDDVLLLSKLPKRVSTILTLKPEDEENGGIDGLMSDCGKLAAWSLASGIPHLSFYETSGAIKEHTPELTRAITKTLSLYFGPDNIPTFSIRIPRTRTVIYSTGEKPEKISLRILLLSREDGKPTIVALTKSMARLAAEGELDPKDVTISLVDGELTALVGHEPDLLIQFGPILDLQSYPPWHIRLSEIYWDPDNNSVNYAVFYRALRKYSLSKINVGK</sequence>
<comment type="catalytic activity">
    <reaction evidence="12">
        <text>n isopentenyl diphosphate + (2E,6E)-farnesyl diphosphate = a di-trans,poly-cis-polyprenyl diphosphate + n diphosphate</text>
        <dbReference type="Rhea" id="RHEA:53008"/>
        <dbReference type="Rhea" id="RHEA-COMP:19494"/>
        <dbReference type="ChEBI" id="CHEBI:33019"/>
        <dbReference type="ChEBI" id="CHEBI:128769"/>
        <dbReference type="ChEBI" id="CHEBI:136960"/>
        <dbReference type="ChEBI" id="CHEBI:175763"/>
        <dbReference type="EC" id="2.5.1.87"/>
    </reaction>
</comment>
<dbReference type="RefSeq" id="XP_018983857.1">
    <property type="nucleotide sequence ID" value="XM_019130875.1"/>
</dbReference>
<evidence type="ECO:0000256" key="7">
    <source>
        <dbReference type="ARBA" id="ARBA00022692"/>
    </source>
</evidence>
<dbReference type="SUPFAM" id="SSF64005">
    <property type="entry name" value="Undecaprenyl diphosphate synthase"/>
    <property type="match status" value="1"/>
</dbReference>
<dbReference type="EMBL" id="KV454435">
    <property type="protein sequence ID" value="ODQ78529.1"/>
    <property type="molecule type" value="Genomic_DNA"/>
</dbReference>
<evidence type="ECO:0000256" key="12">
    <source>
        <dbReference type="ARBA" id="ARBA00047353"/>
    </source>
</evidence>
<dbReference type="STRING" id="984486.A0A1E3QLE8"/>
<name>A0A1E3QLE8_9ASCO</name>
<dbReference type="GO" id="GO:0045547">
    <property type="term" value="F:ditrans,polycis-polyprenyl diphosphate synthase [(2E,6E)-farnesyl diphosphate specific] activity"/>
    <property type="evidence" value="ECO:0007669"/>
    <property type="project" value="UniProtKB-EC"/>
</dbReference>
<dbReference type="GO" id="GO:0005811">
    <property type="term" value="C:lipid droplet"/>
    <property type="evidence" value="ECO:0007669"/>
    <property type="project" value="EnsemblFungi"/>
</dbReference>
<keyword evidence="8" id="KW-0256">Endoplasmic reticulum</keyword>
<dbReference type="PANTHER" id="PTHR21528:SF0">
    <property type="entry name" value="DEHYDRODOLICHYL DIPHOSPHATE SYNTHASE COMPLEX SUBUNIT NUS1"/>
    <property type="match status" value="1"/>
</dbReference>
<accession>A0A1E3QLE8</accession>
<keyword evidence="6" id="KW-0808">Transferase</keyword>
<evidence type="ECO:0000256" key="5">
    <source>
        <dbReference type="ARBA" id="ARBA00012596"/>
    </source>
</evidence>
<evidence type="ECO:0000256" key="1">
    <source>
        <dbReference type="ARBA" id="ARBA00001946"/>
    </source>
</evidence>
<evidence type="ECO:0000256" key="6">
    <source>
        <dbReference type="ARBA" id="ARBA00022679"/>
    </source>
</evidence>
<proteinExistence type="inferred from homology"/>
<evidence type="ECO:0000256" key="13">
    <source>
        <dbReference type="SAM" id="Phobius"/>
    </source>
</evidence>
<evidence type="ECO:0000256" key="2">
    <source>
        <dbReference type="ARBA" id="ARBA00004586"/>
    </source>
</evidence>
<organism evidence="14 15">
    <name type="scientific">Babjeviella inositovora NRRL Y-12698</name>
    <dbReference type="NCBI Taxonomy" id="984486"/>
    <lineage>
        <taxon>Eukaryota</taxon>
        <taxon>Fungi</taxon>
        <taxon>Dikarya</taxon>
        <taxon>Ascomycota</taxon>
        <taxon>Saccharomycotina</taxon>
        <taxon>Pichiomycetes</taxon>
        <taxon>Serinales incertae sedis</taxon>
        <taxon>Babjeviella</taxon>
    </lineage>
</organism>
<keyword evidence="11 13" id="KW-0472">Membrane</keyword>
<evidence type="ECO:0000256" key="9">
    <source>
        <dbReference type="ARBA" id="ARBA00022842"/>
    </source>
</evidence>
<evidence type="ECO:0000256" key="11">
    <source>
        <dbReference type="ARBA" id="ARBA00023136"/>
    </source>
</evidence>
<gene>
    <name evidence="14" type="ORF">BABINDRAFT_172275</name>
</gene>
<evidence type="ECO:0000256" key="4">
    <source>
        <dbReference type="ARBA" id="ARBA00005432"/>
    </source>
</evidence>
<evidence type="ECO:0000256" key="8">
    <source>
        <dbReference type="ARBA" id="ARBA00022824"/>
    </source>
</evidence>
<dbReference type="InterPro" id="IPR038887">
    <property type="entry name" value="Nus1/NgBR"/>
</dbReference>
<keyword evidence="9" id="KW-0460">Magnesium</keyword>
<dbReference type="GO" id="GO:1904423">
    <property type="term" value="C:dehydrodolichyl diphosphate synthase complex"/>
    <property type="evidence" value="ECO:0007669"/>
    <property type="project" value="EnsemblFungi"/>
</dbReference>
<evidence type="ECO:0000313" key="15">
    <source>
        <dbReference type="Proteomes" id="UP000094336"/>
    </source>
</evidence>
<evidence type="ECO:0000256" key="10">
    <source>
        <dbReference type="ARBA" id="ARBA00022989"/>
    </source>
</evidence>
<comment type="similarity">
    <text evidence="4">Belongs to the UPP synthase family.</text>
</comment>